<dbReference type="InterPro" id="IPR027417">
    <property type="entry name" value="P-loop_NTPase"/>
</dbReference>
<comment type="caution">
    <text evidence="9">The sequence shown here is derived from an EMBL/GenBank/DDBJ whole genome shotgun (WGS) entry which is preliminary data.</text>
</comment>
<dbReference type="PANTHER" id="PTHR43297:SF2">
    <property type="entry name" value="DIPEPTIDE TRANSPORT ATP-BINDING PROTEIN DPPD"/>
    <property type="match status" value="1"/>
</dbReference>
<organism evidence="9 10">
    <name type="scientific">Pseudonocardia lutea</name>
    <dbReference type="NCBI Taxonomy" id="2172015"/>
    <lineage>
        <taxon>Bacteria</taxon>
        <taxon>Bacillati</taxon>
        <taxon>Actinomycetota</taxon>
        <taxon>Actinomycetes</taxon>
        <taxon>Pseudonocardiales</taxon>
        <taxon>Pseudonocardiaceae</taxon>
        <taxon>Pseudonocardia</taxon>
    </lineage>
</organism>
<protein>
    <submittedName>
        <fullName evidence="9">ABC transporter ATP-binding protein</fullName>
    </submittedName>
</protein>
<keyword evidence="6 9" id="KW-0067">ATP-binding</keyword>
<dbReference type="InterPro" id="IPR017871">
    <property type="entry name" value="ABC_transporter-like_CS"/>
</dbReference>
<reference evidence="10" key="1">
    <citation type="journal article" date="2019" name="Int. J. Syst. Evol. Microbiol.">
        <title>The Global Catalogue of Microorganisms (GCM) 10K type strain sequencing project: providing services to taxonomists for standard genome sequencing and annotation.</title>
        <authorList>
            <consortium name="The Broad Institute Genomics Platform"/>
            <consortium name="The Broad Institute Genome Sequencing Center for Infectious Disease"/>
            <person name="Wu L."/>
            <person name="Ma J."/>
        </authorList>
    </citation>
    <scope>NUCLEOTIDE SEQUENCE [LARGE SCALE GENOMIC DNA]</scope>
    <source>
        <strain evidence="10">CGMCC 4.7397</strain>
    </source>
</reference>
<evidence type="ECO:0000313" key="10">
    <source>
        <dbReference type="Proteomes" id="UP001596119"/>
    </source>
</evidence>
<dbReference type="SMART" id="SM00382">
    <property type="entry name" value="AAA"/>
    <property type="match status" value="1"/>
</dbReference>
<evidence type="ECO:0000256" key="7">
    <source>
        <dbReference type="ARBA" id="ARBA00023136"/>
    </source>
</evidence>
<dbReference type="SUPFAM" id="SSF52540">
    <property type="entry name" value="P-loop containing nucleoside triphosphate hydrolases"/>
    <property type="match status" value="1"/>
</dbReference>
<accession>A0ABW1IFG7</accession>
<comment type="subcellular location">
    <subcellularLocation>
        <location evidence="1">Cell membrane</location>
        <topology evidence="1">Peripheral membrane protein</topology>
    </subcellularLocation>
</comment>
<evidence type="ECO:0000313" key="9">
    <source>
        <dbReference type="EMBL" id="MFC5951534.1"/>
    </source>
</evidence>
<evidence type="ECO:0000256" key="4">
    <source>
        <dbReference type="ARBA" id="ARBA00022475"/>
    </source>
</evidence>
<proteinExistence type="inferred from homology"/>
<evidence type="ECO:0000256" key="1">
    <source>
        <dbReference type="ARBA" id="ARBA00004202"/>
    </source>
</evidence>
<keyword evidence="4" id="KW-1003">Cell membrane</keyword>
<dbReference type="InterPro" id="IPR003439">
    <property type="entry name" value="ABC_transporter-like_ATP-bd"/>
</dbReference>
<keyword evidence="5" id="KW-0547">Nucleotide-binding</keyword>
<evidence type="ECO:0000256" key="5">
    <source>
        <dbReference type="ARBA" id="ARBA00022741"/>
    </source>
</evidence>
<dbReference type="InterPro" id="IPR050388">
    <property type="entry name" value="ABC_Ni/Peptide_Import"/>
</dbReference>
<dbReference type="PROSITE" id="PS00211">
    <property type="entry name" value="ABC_TRANSPORTER_1"/>
    <property type="match status" value="1"/>
</dbReference>
<dbReference type="PANTHER" id="PTHR43297">
    <property type="entry name" value="OLIGOPEPTIDE TRANSPORT ATP-BINDING PROTEIN APPD"/>
    <property type="match status" value="1"/>
</dbReference>
<sequence>MTEPDTTAGEPLLAIRDLTVRYGSGADATVAVDRAALTLDRGEHVAIVGESGSGKTTLALAIAGLLPLEGVERTTESFRFAGTDVVRVQKHTIPYRTRDMSMVFQDAMTSLDPVAAIGSQFTDVLRGVRRVSRREARTLTVEWLGKVGLPDGERVLKLRPYELSGGMRQRVMLALALCSEPKLLIADEPTSALDASLSRDVMDLLRDMTHRTDASLLVVSHDIELCRMYVDRIVVMYHGRIVDVVRADRVEQDARHPYTLALTECVPTLDSARLRRLPTLSDEARAEFDRVDTAPKVPETVSA</sequence>
<dbReference type="Pfam" id="PF00005">
    <property type="entry name" value="ABC_tran"/>
    <property type="match status" value="1"/>
</dbReference>
<feature type="domain" description="ABC transporter" evidence="8">
    <location>
        <begin position="13"/>
        <end position="263"/>
    </location>
</feature>
<dbReference type="InterPro" id="IPR003593">
    <property type="entry name" value="AAA+_ATPase"/>
</dbReference>
<dbReference type="CDD" id="cd03257">
    <property type="entry name" value="ABC_NikE_OppD_transporters"/>
    <property type="match status" value="1"/>
</dbReference>
<name>A0ABW1IFG7_9PSEU</name>
<keyword evidence="10" id="KW-1185">Reference proteome</keyword>
<keyword evidence="7" id="KW-0472">Membrane</keyword>
<evidence type="ECO:0000256" key="3">
    <source>
        <dbReference type="ARBA" id="ARBA00022448"/>
    </source>
</evidence>
<dbReference type="EMBL" id="JBHSQK010000074">
    <property type="protein sequence ID" value="MFC5951534.1"/>
    <property type="molecule type" value="Genomic_DNA"/>
</dbReference>
<dbReference type="Gene3D" id="3.40.50.300">
    <property type="entry name" value="P-loop containing nucleotide triphosphate hydrolases"/>
    <property type="match status" value="1"/>
</dbReference>
<evidence type="ECO:0000259" key="8">
    <source>
        <dbReference type="PROSITE" id="PS50893"/>
    </source>
</evidence>
<keyword evidence="3" id="KW-0813">Transport</keyword>
<gene>
    <name evidence="9" type="ORF">ACFQH9_25035</name>
</gene>
<dbReference type="PROSITE" id="PS50893">
    <property type="entry name" value="ABC_TRANSPORTER_2"/>
    <property type="match status" value="1"/>
</dbReference>
<dbReference type="RefSeq" id="WP_379569573.1">
    <property type="nucleotide sequence ID" value="NZ_JBHSQK010000074.1"/>
</dbReference>
<evidence type="ECO:0000256" key="2">
    <source>
        <dbReference type="ARBA" id="ARBA00005417"/>
    </source>
</evidence>
<evidence type="ECO:0000256" key="6">
    <source>
        <dbReference type="ARBA" id="ARBA00022840"/>
    </source>
</evidence>
<comment type="similarity">
    <text evidence="2">Belongs to the ABC transporter superfamily.</text>
</comment>
<dbReference type="GO" id="GO:0005524">
    <property type="term" value="F:ATP binding"/>
    <property type="evidence" value="ECO:0007669"/>
    <property type="project" value="UniProtKB-KW"/>
</dbReference>
<dbReference type="Proteomes" id="UP001596119">
    <property type="component" value="Unassembled WGS sequence"/>
</dbReference>